<proteinExistence type="predicted"/>
<name>A0ABP9KX23_9NOCA</name>
<dbReference type="RefSeq" id="WP_345498512.1">
    <property type="nucleotide sequence ID" value="NZ_BAABJM010000006.1"/>
</dbReference>
<dbReference type="Proteomes" id="UP001500603">
    <property type="component" value="Unassembled WGS sequence"/>
</dbReference>
<dbReference type="EMBL" id="BAABJM010000006">
    <property type="protein sequence ID" value="GAA5064869.1"/>
    <property type="molecule type" value="Genomic_DNA"/>
</dbReference>
<keyword evidence="2" id="KW-1185">Reference proteome</keyword>
<protein>
    <submittedName>
        <fullName evidence="1">Uncharacterized protein</fullName>
    </submittedName>
</protein>
<comment type="caution">
    <text evidence="1">The sequence shown here is derived from an EMBL/GenBank/DDBJ whole genome shotgun (WGS) entry which is preliminary data.</text>
</comment>
<gene>
    <name evidence="1" type="ORF">GCM10023318_51250</name>
</gene>
<accession>A0ABP9KX23</accession>
<reference evidence="2" key="1">
    <citation type="journal article" date="2019" name="Int. J. Syst. Evol. Microbiol.">
        <title>The Global Catalogue of Microorganisms (GCM) 10K type strain sequencing project: providing services to taxonomists for standard genome sequencing and annotation.</title>
        <authorList>
            <consortium name="The Broad Institute Genomics Platform"/>
            <consortium name="The Broad Institute Genome Sequencing Center for Infectious Disease"/>
            <person name="Wu L."/>
            <person name="Ma J."/>
        </authorList>
    </citation>
    <scope>NUCLEOTIDE SEQUENCE [LARGE SCALE GENOMIC DNA]</scope>
    <source>
        <strain evidence="2">JCM 18298</strain>
    </source>
</reference>
<evidence type="ECO:0000313" key="2">
    <source>
        <dbReference type="Proteomes" id="UP001500603"/>
    </source>
</evidence>
<evidence type="ECO:0000313" key="1">
    <source>
        <dbReference type="EMBL" id="GAA5064869.1"/>
    </source>
</evidence>
<organism evidence="1 2">
    <name type="scientific">Nocardia callitridis</name>
    <dbReference type="NCBI Taxonomy" id="648753"/>
    <lineage>
        <taxon>Bacteria</taxon>
        <taxon>Bacillati</taxon>
        <taxon>Actinomycetota</taxon>
        <taxon>Actinomycetes</taxon>
        <taxon>Mycobacteriales</taxon>
        <taxon>Nocardiaceae</taxon>
        <taxon>Nocardia</taxon>
    </lineage>
</organism>
<sequence length="121" mass="12733">MDIGHGTAVQLWQAADSGQFRLDEGAARECAAHFDWFVGMIHERREETARLSRADGFGGFDSAQQLQGGFAAKADQAVAALEATGEAALRMKAAILRAGGLLDDADAANAAAIQEISRDDA</sequence>